<reference evidence="1" key="2">
    <citation type="submission" date="2025-08" db="UniProtKB">
        <authorList>
            <consortium name="Ensembl"/>
        </authorList>
    </citation>
    <scope>IDENTIFICATION</scope>
</reference>
<reference evidence="1" key="3">
    <citation type="submission" date="2025-09" db="UniProtKB">
        <authorList>
            <consortium name="Ensembl"/>
        </authorList>
    </citation>
    <scope>IDENTIFICATION</scope>
</reference>
<dbReference type="AlphaFoldDB" id="A0A8C9E0J8"/>
<sequence>MALFYSFYGWVIFHNTLHTRHNSCLLISNTHMPRHRLWLSHSIHTRKGSFHIFYLPLCPRRTWPILWVLYLSGNYPITYSHSHSIHRLRPTLRTNILRRKCHHKPTLGNPIYRHHPRRMNLRWLFCR</sequence>
<dbReference type="GeneTree" id="ENSGT01150000287026"/>
<proteinExistence type="predicted"/>
<dbReference type="Ensembl" id="ENSPSNT00000010122.1">
    <property type="protein sequence ID" value="ENSPSNP00000008941.1"/>
    <property type="gene ID" value="ENSPSNG00000006613.1"/>
</dbReference>
<evidence type="ECO:0000313" key="1">
    <source>
        <dbReference type="Ensembl" id="ENSPSNP00000008941.1"/>
    </source>
</evidence>
<reference evidence="1" key="1">
    <citation type="submission" date="2019-08" db="EMBL/GenBank/DDBJ databases">
        <title>Phocoena sinus (Vaquita) genome, mPhoSin1, primary haplotype.</title>
        <authorList>
            <person name="Morin P."/>
            <person name="Mountcastle J."/>
            <person name="Fungtammasan C."/>
            <person name="Rhie A."/>
            <person name="Rojas-Bracho L."/>
            <person name="Smith C.R."/>
            <person name="Taylor B.L."/>
            <person name="Gulland F.M.D."/>
            <person name="Musser W."/>
            <person name="Houck M."/>
            <person name="Haase B."/>
            <person name="Paez S."/>
            <person name="Howe K."/>
            <person name="Torrance J."/>
            <person name="Formenti G."/>
            <person name="Phillippy A."/>
            <person name="Ryder O."/>
            <person name="Jarvis E.D."/>
            <person name="Fedrigo O."/>
        </authorList>
    </citation>
    <scope>NUCLEOTIDE SEQUENCE [LARGE SCALE GENOMIC DNA]</scope>
</reference>
<organism evidence="1 2">
    <name type="scientific">Phocoena sinus</name>
    <name type="common">Vaquita</name>
    <dbReference type="NCBI Taxonomy" id="42100"/>
    <lineage>
        <taxon>Eukaryota</taxon>
        <taxon>Metazoa</taxon>
        <taxon>Chordata</taxon>
        <taxon>Craniata</taxon>
        <taxon>Vertebrata</taxon>
        <taxon>Euteleostomi</taxon>
        <taxon>Mammalia</taxon>
        <taxon>Eutheria</taxon>
        <taxon>Laurasiatheria</taxon>
        <taxon>Artiodactyla</taxon>
        <taxon>Whippomorpha</taxon>
        <taxon>Cetacea</taxon>
        <taxon>Odontoceti</taxon>
        <taxon>Phocoenidae</taxon>
        <taxon>Phocoena</taxon>
    </lineage>
</organism>
<name>A0A8C9E0J8_PHOSS</name>
<evidence type="ECO:0000313" key="2">
    <source>
        <dbReference type="Proteomes" id="UP000694554"/>
    </source>
</evidence>
<accession>A0A8C9E0J8</accession>
<protein>
    <submittedName>
        <fullName evidence="1">Uncharacterized protein</fullName>
    </submittedName>
</protein>
<keyword evidence="2" id="KW-1185">Reference proteome</keyword>
<dbReference type="Proteomes" id="UP000694554">
    <property type="component" value="Chromosome 10"/>
</dbReference>